<keyword evidence="1" id="KW-0808">Transferase</keyword>
<organism evidence="9 10">
    <name type="scientific">Xylaria hypoxylon</name>
    <dbReference type="NCBI Taxonomy" id="37992"/>
    <lineage>
        <taxon>Eukaryota</taxon>
        <taxon>Fungi</taxon>
        <taxon>Dikarya</taxon>
        <taxon>Ascomycota</taxon>
        <taxon>Pezizomycotina</taxon>
        <taxon>Sordariomycetes</taxon>
        <taxon>Xylariomycetidae</taxon>
        <taxon>Xylariales</taxon>
        <taxon>Xylariaceae</taxon>
        <taxon>Xylaria</taxon>
    </lineage>
</organism>
<dbReference type="GO" id="GO:0071474">
    <property type="term" value="P:cellular hyperosmotic response"/>
    <property type="evidence" value="ECO:0007669"/>
    <property type="project" value="TreeGrafter"/>
</dbReference>
<feature type="compositionally biased region" description="Acidic residues" evidence="7">
    <location>
        <begin position="552"/>
        <end position="561"/>
    </location>
</feature>
<name>A0A4Z0Z184_9PEZI</name>
<dbReference type="PANTHER" id="PTHR48013:SF25">
    <property type="entry name" value="MAP KINASE KINASE PBS2"/>
    <property type="match status" value="1"/>
</dbReference>
<evidence type="ECO:0000313" key="9">
    <source>
        <dbReference type="EMBL" id="TGJ83376.1"/>
    </source>
</evidence>
<keyword evidence="4" id="KW-0067">ATP-binding</keyword>
<feature type="domain" description="Protein kinase" evidence="8">
    <location>
        <begin position="242"/>
        <end position="543"/>
    </location>
</feature>
<dbReference type="InterPro" id="IPR008271">
    <property type="entry name" value="Ser/Thr_kinase_AS"/>
</dbReference>
<evidence type="ECO:0000256" key="6">
    <source>
        <dbReference type="ARBA" id="ARBA00038999"/>
    </source>
</evidence>
<dbReference type="EC" id="2.7.12.2" evidence="6"/>
<proteinExistence type="inferred from homology"/>
<feature type="compositionally biased region" description="Polar residues" evidence="7">
    <location>
        <begin position="62"/>
        <end position="80"/>
    </location>
</feature>
<keyword evidence="3" id="KW-0418">Kinase</keyword>
<feature type="compositionally biased region" description="Polar residues" evidence="7">
    <location>
        <begin position="116"/>
        <end position="133"/>
    </location>
</feature>
<evidence type="ECO:0000313" key="10">
    <source>
        <dbReference type="Proteomes" id="UP000297716"/>
    </source>
</evidence>
<dbReference type="PROSITE" id="PS50011">
    <property type="entry name" value="PROTEIN_KINASE_DOM"/>
    <property type="match status" value="1"/>
</dbReference>
<feature type="compositionally biased region" description="Low complexity" evidence="7">
    <location>
        <begin position="165"/>
        <end position="185"/>
    </location>
</feature>
<dbReference type="GO" id="GO:0004708">
    <property type="term" value="F:MAP kinase kinase activity"/>
    <property type="evidence" value="ECO:0007669"/>
    <property type="project" value="UniProtKB-EC"/>
</dbReference>
<comment type="caution">
    <text evidence="9">The sequence shown here is derived from an EMBL/GenBank/DDBJ whole genome shotgun (WGS) entry which is preliminary data.</text>
</comment>
<dbReference type="AlphaFoldDB" id="A0A4Z0Z184"/>
<gene>
    <name evidence="9" type="ORF">E0Z10_g5395</name>
</gene>
<dbReference type="SMART" id="SM00220">
    <property type="entry name" value="S_TKc"/>
    <property type="match status" value="1"/>
</dbReference>
<sequence>MSGTTALGREPNTLDELAHDHTNGPIGSPALFDSPDSSEVSTPLDTPDEISVDLPKRMPSLRSISDPQNPSHPMSATSTPLGVLSNARRPGAMPHSSSGRLPEDISAKMRAFHLSRQVSSPAGPQAATPSLASPSGAPSFPRSAPAVNTGQMGGGGLAGKRRFGLKLGDMNGGPSPASPVSSGLGQQPVAQNGNGHVSQLKQFEEYINTEKGYLTFKGKAIITNKGVDFSDGSVFRISLDEVEKLDELGKGNYGTVYKVRHTKPRVPRFGPGLASSKMPSLPRHSSTGSDKVDSVLDKKSGSNTGMIMAMKEMRLELDEAKIMTIIKELVILHECASPYVIDFYGAFFQESAVYMCIEYMDGGSIDKLYSGGIPENILRKITYSTIMGLKELKEKHNIIHRDVKPTNILINSRGQVKICDFGVSGNLVASIAKTNIGCQSYMAPERISGGAFMQSGASDGTYSVQSDIWSLGLTIIECGMGKYPYPPDVSSTIFSQLSAIVDGEPPDLPDTYSQPARTFVNGCLHKVPKLRPNYQALLASEWLKGLSKPETITEEDEEAQENDASAEAVAGAAESIDISHSSTDDTEVAEWVKEILEKKSSSEYGEADGKPALHTAQLDAVATSLGSPSIAT</sequence>
<dbReference type="Gene3D" id="3.30.200.20">
    <property type="entry name" value="Phosphorylase Kinase, domain 1"/>
    <property type="match status" value="2"/>
</dbReference>
<evidence type="ECO:0000256" key="7">
    <source>
        <dbReference type="SAM" id="MobiDB-lite"/>
    </source>
</evidence>
<feature type="region of interest" description="Disordered" evidence="7">
    <location>
        <begin position="551"/>
        <end position="587"/>
    </location>
</feature>
<feature type="compositionally biased region" description="Polar residues" evidence="7">
    <location>
        <begin position="35"/>
        <end position="44"/>
    </location>
</feature>
<dbReference type="InterPro" id="IPR011009">
    <property type="entry name" value="Kinase-like_dom_sf"/>
</dbReference>
<feature type="region of interest" description="Disordered" evidence="7">
    <location>
        <begin position="268"/>
        <end position="299"/>
    </location>
</feature>
<dbReference type="Proteomes" id="UP000297716">
    <property type="component" value="Unassembled WGS sequence"/>
</dbReference>
<dbReference type="Gene3D" id="1.10.510.10">
    <property type="entry name" value="Transferase(Phosphotransferase) domain 1"/>
    <property type="match status" value="1"/>
</dbReference>
<accession>A0A4Z0Z184</accession>
<dbReference type="GO" id="GO:0005524">
    <property type="term" value="F:ATP binding"/>
    <property type="evidence" value="ECO:0007669"/>
    <property type="project" value="UniProtKB-KW"/>
</dbReference>
<evidence type="ECO:0000256" key="5">
    <source>
        <dbReference type="ARBA" id="ARBA00038035"/>
    </source>
</evidence>
<protein>
    <recommendedName>
        <fullName evidence="6">mitogen-activated protein kinase kinase</fullName>
        <ecNumber evidence="6">2.7.12.2</ecNumber>
    </recommendedName>
</protein>
<keyword evidence="2" id="KW-0547">Nucleotide-binding</keyword>
<evidence type="ECO:0000259" key="8">
    <source>
        <dbReference type="PROSITE" id="PS50011"/>
    </source>
</evidence>
<comment type="similarity">
    <text evidence="5">Belongs to the protein kinase superfamily. STE Ser/Thr protein kinase family. MAP kinase kinase subfamily.</text>
</comment>
<dbReference type="InterPro" id="IPR000719">
    <property type="entry name" value="Prot_kinase_dom"/>
</dbReference>
<dbReference type="Pfam" id="PF00069">
    <property type="entry name" value="Pkinase"/>
    <property type="match status" value="1"/>
</dbReference>
<evidence type="ECO:0000256" key="4">
    <source>
        <dbReference type="ARBA" id="ARBA00022840"/>
    </source>
</evidence>
<evidence type="ECO:0000256" key="3">
    <source>
        <dbReference type="ARBA" id="ARBA00022777"/>
    </source>
</evidence>
<feature type="compositionally biased region" description="Low complexity" evidence="7">
    <location>
        <begin position="562"/>
        <end position="581"/>
    </location>
</feature>
<dbReference type="PANTHER" id="PTHR48013">
    <property type="entry name" value="DUAL SPECIFICITY MITOGEN-ACTIVATED PROTEIN KINASE KINASE 5-RELATED"/>
    <property type="match status" value="1"/>
</dbReference>
<dbReference type="STRING" id="37992.A0A4Z0Z184"/>
<feature type="compositionally biased region" description="Basic and acidic residues" evidence="7">
    <location>
        <begin position="290"/>
        <end position="299"/>
    </location>
</feature>
<dbReference type="SUPFAM" id="SSF56112">
    <property type="entry name" value="Protein kinase-like (PK-like)"/>
    <property type="match status" value="1"/>
</dbReference>
<feature type="region of interest" description="Disordered" evidence="7">
    <location>
        <begin position="116"/>
        <end position="186"/>
    </location>
</feature>
<evidence type="ECO:0000256" key="2">
    <source>
        <dbReference type="ARBA" id="ARBA00022741"/>
    </source>
</evidence>
<dbReference type="PROSITE" id="PS00108">
    <property type="entry name" value="PROTEIN_KINASE_ST"/>
    <property type="match status" value="1"/>
</dbReference>
<evidence type="ECO:0000256" key="1">
    <source>
        <dbReference type="ARBA" id="ARBA00022679"/>
    </source>
</evidence>
<reference evidence="9 10" key="1">
    <citation type="submission" date="2019-03" db="EMBL/GenBank/DDBJ databases">
        <title>Draft genome sequence of Xylaria hypoxylon DSM 108379, a ubiquitous saprotrophic-parasitic fungi on hardwood.</title>
        <authorList>
            <person name="Buettner E."/>
            <person name="Leonhardt S."/>
            <person name="Gebauer A.M."/>
            <person name="Liers C."/>
            <person name="Hofrichter M."/>
            <person name="Kellner H."/>
        </authorList>
    </citation>
    <scope>NUCLEOTIDE SEQUENCE [LARGE SCALE GENOMIC DNA]</scope>
    <source>
        <strain evidence="9 10">DSM 108379</strain>
    </source>
</reference>
<keyword evidence="10" id="KW-1185">Reference proteome</keyword>
<feature type="region of interest" description="Disordered" evidence="7">
    <location>
        <begin position="1"/>
        <end position="102"/>
    </location>
</feature>
<dbReference type="OrthoDB" id="10252354at2759"/>
<dbReference type="EMBL" id="SKBN01000096">
    <property type="protein sequence ID" value="TGJ83376.1"/>
    <property type="molecule type" value="Genomic_DNA"/>
</dbReference>